<reference evidence="2 3" key="1">
    <citation type="journal article" date="2016" name="Proc. Natl. Acad. Sci. U.S.A.">
        <title>Comparative genomics of biotechnologically important yeasts.</title>
        <authorList>
            <person name="Riley R."/>
            <person name="Haridas S."/>
            <person name="Wolfe K.H."/>
            <person name="Lopes M.R."/>
            <person name="Hittinger C.T."/>
            <person name="Goeker M."/>
            <person name="Salamov A.A."/>
            <person name="Wisecaver J.H."/>
            <person name="Long T.M."/>
            <person name="Calvey C.H."/>
            <person name="Aerts A.L."/>
            <person name="Barry K.W."/>
            <person name="Choi C."/>
            <person name="Clum A."/>
            <person name="Coughlan A.Y."/>
            <person name="Deshpande S."/>
            <person name="Douglass A.P."/>
            <person name="Hanson S.J."/>
            <person name="Klenk H.-P."/>
            <person name="LaButti K.M."/>
            <person name="Lapidus A."/>
            <person name="Lindquist E.A."/>
            <person name="Lipzen A.M."/>
            <person name="Meier-Kolthoff J.P."/>
            <person name="Ohm R.A."/>
            <person name="Otillar R.P."/>
            <person name="Pangilinan J.L."/>
            <person name="Peng Y."/>
            <person name="Rokas A."/>
            <person name="Rosa C.A."/>
            <person name="Scheuner C."/>
            <person name="Sibirny A.A."/>
            <person name="Slot J.C."/>
            <person name="Stielow J.B."/>
            <person name="Sun H."/>
            <person name="Kurtzman C.P."/>
            <person name="Blackwell M."/>
            <person name="Grigoriev I.V."/>
            <person name="Jeffries T.W."/>
        </authorList>
    </citation>
    <scope>NUCLEOTIDE SEQUENCE [LARGE SCALE GENOMIC DNA]</scope>
    <source>
        <strain evidence="3">ATCC 58044 / CBS 1984 / NCYC 433 / NRRL Y-366-8</strain>
    </source>
</reference>
<feature type="compositionally biased region" description="Polar residues" evidence="1">
    <location>
        <begin position="301"/>
        <end position="315"/>
    </location>
</feature>
<evidence type="ECO:0000313" key="3">
    <source>
        <dbReference type="Proteomes" id="UP000094112"/>
    </source>
</evidence>
<feature type="compositionally biased region" description="Low complexity" evidence="1">
    <location>
        <begin position="322"/>
        <end position="334"/>
    </location>
</feature>
<feature type="compositionally biased region" description="Basic and acidic residues" evidence="1">
    <location>
        <begin position="19"/>
        <end position="30"/>
    </location>
</feature>
<dbReference type="RefSeq" id="XP_019036348.1">
    <property type="nucleotide sequence ID" value="XM_019185221.1"/>
</dbReference>
<feature type="region of interest" description="Disordered" evidence="1">
    <location>
        <begin position="485"/>
        <end position="565"/>
    </location>
</feature>
<feature type="compositionally biased region" description="Acidic residues" evidence="1">
    <location>
        <begin position="31"/>
        <end position="51"/>
    </location>
</feature>
<feature type="compositionally biased region" description="Pro residues" evidence="1">
    <location>
        <begin position="348"/>
        <end position="357"/>
    </location>
</feature>
<accession>A0A1E3NVA8</accession>
<proteinExistence type="predicted"/>
<feature type="compositionally biased region" description="Polar residues" evidence="1">
    <location>
        <begin position="1"/>
        <end position="16"/>
    </location>
</feature>
<organism evidence="2 3">
    <name type="scientific">Wickerhamomyces anomalus (strain ATCC 58044 / CBS 1984 / NCYC 433 / NRRL Y-366-8)</name>
    <name type="common">Yeast</name>
    <name type="synonym">Hansenula anomala</name>
    <dbReference type="NCBI Taxonomy" id="683960"/>
    <lineage>
        <taxon>Eukaryota</taxon>
        <taxon>Fungi</taxon>
        <taxon>Dikarya</taxon>
        <taxon>Ascomycota</taxon>
        <taxon>Saccharomycotina</taxon>
        <taxon>Saccharomycetes</taxon>
        <taxon>Phaffomycetales</taxon>
        <taxon>Wickerhamomycetaceae</taxon>
        <taxon>Wickerhamomyces</taxon>
    </lineage>
</organism>
<name>A0A1E3NVA8_WICAA</name>
<dbReference type="Pfam" id="PF10384">
    <property type="entry name" value="Scm3"/>
    <property type="match status" value="1"/>
</dbReference>
<feature type="region of interest" description="Disordered" evidence="1">
    <location>
        <begin position="169"/>
        <end position="413"/>
    </location>
</feature>
<gene>
    <name evidence="2" type="ORF">WICANDRAFT_81366</name>
</gene>
<keyword evidence="3" id="KW-1185">Reference proteome</keyword>
<feature type="region of interest" description="Disordered" evidence="1">
    <location>
        <begin position="1"/>
        <end position="57"/>
    </location>
</feature>
<dbReference type="GO" id="GO:0042393">
    <property type="term" value="F:histone binding"/>
    <property type="evidence" value="ECO:0007669"/>
    <property type="project" value="InterPro"/>
</dbReference>
<dbReference type="InterPro" id="IPR018465">
    <property type="entry name" value="Scm3/HJURP"/>
</dbReference>
<dbReference type="Gene3D" id="1.10.20.10">
    <property type="entry name" value="Histone, subunit A"/>
    <property type="match status" value="1"/>
</dbReference>
<dbReference type="Proteomes" id="UP000094112">
    <property type="component" value="Unassembled WGS sequence"/>
</dbReference>
<feature type="compositionally biased region" description="Polar residues" evidence="1">
    <location>
        <begin position="224"/>
        <end position="234"/>
    </location>
</feature>
<feature type="compositionally biased region" description="Polar residues" evidence="1">
    <location>
        <begin position="272"/>
        <end position="285"/>
    </location>
</feature>
<evidence type="ECO:0000256" key="1">
    <source>
        <dbReference type="SAM" id="MobiDB-lite"/>
    </source>
</evidence>
<dbReference type="InterPro" id="IPR009072">
    <property type="entry name" value="Histone-fold"/>
</dbReference>
<dbReference type="GO" id="GO:0046982">
    <property type="term" value="F:protein heterodimerization activity"/>
    <property type="evidence" value="ECO:0007669"/>
    <property type="project" value="InterPro"/>
</dbReference>
<feature type="compositionally biased region" description="Low complexity" evidence="1">
    <location>
        <begin position="239"/>
        <end position="255"/>
    </location>
</feature>
<dbReference type="EMBL" id="KV454214">
    <property type="protein sequence ID" value="ODQ57141.1"/>
    <property type="molecule type" value="Genomic_DNA"/>
</dbReference>
<dbReference type="AlphaFoldDB" id="A0A1E3NVA8"/>
<feature type="compositionally biased region" description="Low complexity" evidence="1">
    <location>
        <begin position="508"/>
        <end position="527"/>
    </location>
</feature>
<protein>
    <submittedName>
        <fullName evidence="2">Uncharacterized protein</fullName>
    </submittedName>
</protein>
<dbReference type="GeneID" id="30202467"/>
<evidence type="ECO:0000313" key="2">
    <source>
        <dbReference type="EMBL" id="ODQ57141.1"/>
    </source>
</evidence>
<dbReference type="GO" id="GO:0005634">
    <property type="term" value="C:nucleus"/>
    <property type="evidence" value="ECO:0007669"/>
    <property type="project" value="InterPro"/>
</dbReference>
<dbReference type="OrthoDB" id="3981280at2759"/>
<sequence length="655" mass="74407">MLLLKNYSSRRNSTFQPRKRADAYHNRADSSDSESELSQDPESDSESEDEVAPIKGKLYKQNEKKLHRYFTPGTGREVIEDLTIRDRERNNQRGSLDSQKLDIKKIEYRKKIDIVWNSIISKYSAFDEDDQGDVINLKDFSIEEDTGHIEKLQTFQRTSIWNDINQIEGPDDYEERMDPSEDPINLLTNGKTSRERSKRSSLHNSRTTTPPPLTKSVPKKIATNKPSATLNNDPLSLLTPRKTSRITTRSSSPRKAQTRLEPSSPVRHRRQSSPSKITAPSQTTDMHNDPLALLTQRKTTKSSSPSRNAPSTRDISQLEPGLASPMSLMAPPSSTRLSASRREATRPLSPPISSPPELPKDPIDLLSPRRPHRPSSPTPSFRTRAAHHRRSEPIRSNQRQTREPTGRHSSPVRQLMATFPSIEPIQVFKRPEMRYTPNQSFRRPQKRRAPFEHPVQNKTHKVHDGQTPKRHSSPVRKLMDQLLSSKPPSTGPDPINLLTPRSTTRVGSRITTRASSPIRSTRRTPSAVNEADPICLLTPRSSNRSKRRTLSSQFQPIQEDGTLPPPPPYFPIPQQSAMTVASSTEYSPFIMPPPPPPPMHGQQLYPLPMLNPFMFGYPMMHYLPYNQYYGVGNNESIETGPTYDLMNLQRKHVNK</sequence>